<keyword evidence="1" id="KW-0812">Transmembrane</keyword>
<comment type="caution">
    <text evidence="3">The sequence shown here is derived from an EMBL/GenBank/DDBJ whole genome shotgun (WGS) entry which is preliminary data.</text>
</comment>
<proteinExistence type="predicted"/>
<evidence type="ECO:0000259" key="2">
    <source>
        <dbReference type="Pfam" id="PF09851"/>
    </source>
</evidence>
<feature type="transmembrane region" description="Helical" evidence="1">
    <location>
        <begin position="24"/>
        <end position="44"/>
    </location>
</feature>
<evidence type="ECO:0000256" key="1">
    <source>
        <dbReference type="SAM" id="Phobius"/>
    </source>
</evidence>
<keyword evidence="1" id="KW-0472">Membrane</keyword>
<dbReference type="Proteomes" id="UP000472879">
    <property type="component" value="Unassembled WGS sequence"/>
</dbReference>
<protein>
    <recommendedName>
        <fullName evidence="2">SHOCT domain-containing protein</fullName>
    </recommendedName>
</protein>
<keyword evidence="1" id="KW-1133">Transmembrane helix</keyword>
<dbReference type="InterPro" id="IPR018649">
    <property type="entry name" value="SHOCT"/>
</dbReference>
<sequence>MDHEITYVQNVIDVKSCIREKLNVMFFIIFIFIIGLCGFLIYRYKVNKNKFNKIMEHATVGAFNNDGSAYIAFDEENVYSNYFDNGETPRKIKDTVFYFAQDNTIGIILDQIYPITKIDNNLRNQFLEILKNYPASLATGNFIQVTFGQQSAEELKLSWTKAFLYKTNSNTKKFRITADLSRKEYTLVNIDFNPKYATTYNTVTQGRTGSAIAGGLLAGPAGAVIGSARKRKSTTTTSTKEKPSYAMMTLIDNDGNSKDVAILTYQSSVNFIRVKFLSRENQINSKTSMFIDSADEIAKFKKLLDTNAITQEEFEAKKKQLLKL</sequence>
<dbReference type="Pfam" id="PF09851">
    <property type="entry name" value="SHOCT"/>
    <property type="match status" value="1"/>
</dbReference>
<name>A0A6L5P3E1_LIMRT</name>
<gene>
    <name evidence="3" type="ORF">GIX81_05795</name>
</gene>
<accession>A0A6L5P3E1</accession>
<organism evidence="3 4">
    <name type="scientific">Limosilactobacillus reuteri</name>
    <name type="common">Lactobacillus reuteri</name>
    <dbReference type="NCBI Taxonomy" id="1598"/>
    <lineage>
        <taxon>Bacteria</taxon>
        <taxon>Bacillati</taxon>
        <taxon>Bacillota</taxon>
        <taxon>Bacilli</taxon>
        <taxon>Lactobacillales</taxon>
        <taxon>Lactobacillaceae</taxon>
        <taxon>Limosilactobacillus</taxon>
    </lineage>
</organism>
<evidence type="ECO:0000313" key="3">
    <source>
        <dbReference type="EMBL" id="MRH08964.1"/>
    </source>
</evidence>
<dbReference type="AlphaFoldDB" id="A0A6L5P3E1"/>
<reference evidence="3 4" key="1">
    <citation type="submission" date="2019-11" db="EMBL/GenBank/DDBJ databases">
        <title>Draft genome sequence of 12 host-associated Lactobacillus reuteri rodent strains.</title>
        <authorList>
            <person name="Zhang S."/>
            <person name="Ozcam M."/>
            <person name="Van Pijkeren J.P."/>
        </authorList>
    </citation>
    <scope>NUCLEOTIDE SEQUENCE [LARGE SCALE GENOMIC DNA]</scope>
    <source>
        <strain evidence="3 4">Lr4020</strain>
    </source>
</reference>
<dbReference type="EMBL" id="WJNA01000010">
    <property type="protein sequence ID" value="MRH08964.1"/>
    <property type="molecule type" value="Genomic_DNA"/>
</dbReference>
<evidence type="ECO:0000313" key="4">
    <source>
        <dbReference type="Proteomes" id="UP000472879"/>
    </source>
</evidence>
<feature type="domain" description="SHOCT" evidence="2">
    <location>
        <begin position="295"/>
        <end position="322"/>
    </location>
</feature>